<dbReference type="GeneID" id="94286504"/>
<accession>A0A836I4V1</accession>
<dbReference type="InterPro" id="IPR057724">
    <property type="entry name" value="TCTN1-3_N"/>
</dbReference>
<dbReference type="RefSeq" id="XP_067752584.1">
    <property type="nucleotide sequence ID" value="XM_067896427.1"/>
</dbReference>
<keyword evidence="1" id="KW-0732">Signal</keyword>
<feature type="domain" description="Tectonic-1-3 N-terminal" evidence="2">
    <location>
        <begin position="40"/>
        <end position="137"/>
    </location>
</feature>
<evidence type="ECO:0000313" key="4">
    <source>
        <dbReference type="Proteomes" id="UP000674318"/>
    </source>
</evidence>
<dbReference type="Pfam" id="PF25752">
    <property type="entry name" value="DUF1619_N"/>
    <property type="match status" value="1"/>
</dbReference>
<sequence>MLHGFFCLLFLTTSTFAYPTGVVEVEWGNVPNNPPPARNLNSPYLGECVCDFTRDICDPFCCCDKDCSAATRGTFFYCLPETHSSPSLDYCYPKDRGTALHKINNIEASYIDNKRLGYNAVCVIRTNRPSELYRFFKVPTKVQQPSLPNVSIPSVAASQPYSVGDPLAAAKYVQINGVASFRRLGPFQLPTTTSDGSCRAIGRSVGFLDSIQGITCTLNGAQLCLSFPVSKYENLFLQAMLGFSGTADDFVPVTLNLHDTSGALLESIDPSIVPAASAFATNSDGEKCNNAIVALYAHFSYSSKLSGKLVGAMINITLSSVGLTRYVALSFQATFTDENTSVPSNILPGTPGYLPGNKVRAGTYVTLDGKSAILERKSGFAVPAGGRLCGENQWKRASFLYSILSAGCQVLMSESDLQEVCSSGTRDHLSGLVNVIVNGTPTILDRVAVTNDALTNDTTSWIPISGLSEALTNSPGIYDAYTRQCKNIAVGLHYQFVIARAGTEYNAQDIIVGAFASPILGTLRIWNVTDFSGNALSYQQIIFRVSFSRYEPDSQETIMRRVVAPRILPRLDDSIFYPFCSKHAS</sequence>
<dbReference type="PANTHER" id="PTHR14611">
    <property type="entry name" value="TECTONIC FAMILY MEMBER"/>
    <property type="match status" value="1"/>
</dbReference>
<feature type="signal peptide" evidence="1">
    <location>
        <begin position="1"/>
        <end position="17"/>
    </location>
</feature>
<organism evidence="3 4">
    <name type="scientific">Porcisia hertigi</name>
    <dbReference type="NCBI Taxonomy" id="2761500"/>
    <lineage>
        <taxon>Eukaryota</taxon>
        <taxon>Discoba</taxon>
        <taxon>Euglenozoa</taxon>
        <taxon>Kinetoplastea</taxon>
        <taxon>Metakinetoplastina</taxon>
        <taxon>Trypanosomatida</taxon>
        <taxon>Trypanosomatidae</taxon>
        <taxon>Leishmaniinae</taxon>
        <taxon>Porcisia</taxon>
    </lineage>
</organism>
<reference evidence="3 4" key="1">
    <citation type="submission" date="2021-02" db="EMBL/GenBank/DDBJ databases">
        <title>Porcisia hertigi Genome sequencing and assembly.</title>
        <authorList>
            <person name="Almutairi H."/>
            <person name="Gatherer D."/>
        </authorList>
    </citation>
    <scope>NUCLEOTIDE SEQUENCE [LARGE SCALE GENOMIC DNA]</scope>
    <source>
        <strain evidence="3 4">C119</strain>
    </source>
</reference>
<evidence type="ECO:0000259" key="2">
    <source>
        <dbReference type="Pfam" id="PF25752"/>
    </source>
</evidence>
<comment type="caution">
    <text evidence="3">The sequence shown here is derived from an EMBL/GenBank/DDBJ whole genome shotgun (WGS) entry which is preliminary data.</text>
</comment>
<dbReference type="OrthoDB" id="2104337at2759"/>
<dbReference type="AlphaFoldDB" id="A0A836I4V1"/>
<dbReference type="PANTHER" id="PTHR14611:SF2">
    <property type="entry name" value="TECTONIC"/>
    <property type="match status" value="1"/>
</dbReference>
<dbReference type="EMBL" id="JAFJZO010000036">
    <property type="protein sequence ID" value="KAG5490256.1"/>
    <property type="molecule type" value="Genomic_DNA"/>
</dbReference>
<keyword evidence="4" id="KW-1185">Reference proteome</keyword>
<feature type="chain" id="PRO_5032548962" description="Tectonic-1-3 N-terminal domain-containing protein" evidence="1">
    <location>
        <begin position="18"/>
        <end position="585"/>
    </location>
</feature>
<dbReference type="Proteomes" id="UP000674318">
    <property type="component" value="Unassembled WGS sequence"/>
</dbReference>
<evidence type="ECO:0000256" key="1">
    <source>
        <dbReference type="SAM" id="SignalP"/>
    </source>
</evidence>
<protein>
    <recommendedName>
        <fullName evidence="2">Tectonic-1-3 N-terminal domain-containing protein</fullName>
    </recommendedName>
</protein>
<dbReference type="InterPro" id="IPR040354">
    <property type="entry name" value="TCTN1-3"/>
</dbReference>
<gene>
    <name evidence="3" type="ORF">JKF63_00375</name>
</gene>
<proteinExistence type="predicted"/>
<name>A0A836I4V1_9TRYP</name>
<dbReference type="KEGG" id="phet:94286504"/>
<evidence type="ECO:0000313" key="3">
    <source>
        <dbReference type="EMBL" id="KAG5490256.1"/>
    </source>
</evidence>